<feature type="compositionally biased region" description="Basic and acidic residues" evidence="3">
    <location>
        <begin position="10"/>
        <end position="21"/>
    </location>
</feature>
<feature type="region of interest" description="Disordered" evidence="3">
    <location>
        <begin position="1"/>
        <end position="244"/>
    </location>
</feature>
<dbReference type="EMBL" id="BAAAZO010000004">
    <property type="protein sequence ID" value="GAA3611124.1"/>
    <property type="molecule type" value="Genomic_DNA"/>
</dbReference>
<feature type="compositionally biased region" description="Gly residues" evidence="3">
    <location>
        <begin position="175"/>
        <end position="185"/>
    </location>
</feature>
<feature type="compositionally biased region" description="Low complexity" evidence="3">
    <location>
        <begin position="228"/>
        <end position="244"/>
    </location>
</feature>
<evidence type="ECO:0000313" key="5">
    <source>
        <dbReference type="Proteomes" id="UP001501074"/>
    </source>
</evidence>
<proteinExistence type="inferred from homology"/>
<feature type="coiled-coil region" evidence="2">
    <location>
        <begin position="301"/>
        <end position="338"/>
    </location>
</feature>
<dbReference type="PANTHER" id="PTHR37313:SF2">
    <property type="entry name" value="UPF0749 PROTEIN YLXX"/>
    <property type="match status" value="1"/>
</dbReference>
<evidence type="ECO:0008006" key="6">
    <source>
        <dbReference type="Google" id="ProtNLM"/>
    </source>
</evidence>
<evidence type="ECO:0000313" key="4">
    <source>
        <dbReference type="EMBL" id="GAA3611124.1"/>
    </source>
</evidence>
<feature type="compositionally biased region" description="Polar residues" evidence="3">
    <location>
        <begin position="188"/>
        <end position="208"/>
    </location>
</feature>
<dbReference type="Pfam" id="PF05949">
    <property type="entry name" value="DUF881"/>
    <property type="match status" value="1"/>
</dbReference>
<keyword evidence="2" id="KW-0175">Coiled coil</keyword>
<comment type="similarity">
    <text evidence="1">Belongs to the UPF0749 family.</text>
</comment>
<feature type="compositionally biased region" description="Low complexity" evidence="3">
    <location>
        <begin position="22"/>
        <end position="33"/>
    </location>
</feature>
<name>A0ABP6ZMU2_9ACTN</name>
<comment type="caution">
    <text evidence="4">The sequence shown here is derived from an EMBL/GenBank/DDBJ whole genome shotgun (WGS) entry which is preliminary data.</text>
</comment>
<organism evidence="4 5">
    <name type="scientific">Kineosporia mesophila</name>
    <dbReference type="NCBI Taxonomy" id="566012"/>
    <lineage>
        <taxon>Bacteria</taxon>
        <taxon>Bacillati</taxon>
        <taxon>Actinomycetota</taxon>
        <taxon>Actinomycetes</taxon>
        <taxon>Kineosporiales</taxon>
        <taxon>Kineosporiaceae</taxon>
        <taxon>Kineosporia</taxon>
    </lineage>
</organism>
<accession>A0ABP6ZMU2</accession>
<protein>
    <recommendedName>
        <fullName evidence="6">DUF881 domain-containing protein</fullName>
    </recommendedName>
</protein>
<evidence type="ECO:0000256" key="3">
    <source>
        <dbReference type="SAM" id="MobiDB-lite"/>
    </source>
</evidence>
<evidence type="ECO:0000256" key="2">
    <source>
        <dbReference type="SAM" id="Coils"/>
    </source>
</evidence>
<feature type="compositionally biased region" description="Low complexity" evidence="3">
    <location>
        <begin position="98"/>
        <end position="108"/>
    </location>
</feature>
<sequence>MPTDDANIQDPRDPQDHEDTRPIPVTPATPATPAGGGPDPTLRDPEGGVNEDDPDRPAPSGESAAPGNSGNPGNLFARPSAGRTRVIRPAGGRRPAQSHSSGNSGSGSLAPGDPAAEDPRSGGAGPVKPGVRNVAGEGPRSGSGGPENSEPGNSEPGNAASGNPRSAGPGSAGELPGGPLSGGPGEVRTSSIIKTTQATGPTGPDTTQPAPPRGEGPGRGDASSIVPAGSSGADAASAAQAEPVSTRARLAPLTRLTRLTRGQLLAALLLAALGFGLVVQANQTKSGDLSSLSQSELVRILDDVSRHGERLDAEARDLEQTQNDLRSGTDRAAAAEKATRERLSVLGILAGTEPAQGPGITIKIEDPQALVDSAALLDTVQELRDAGAEAIQFGQVRVVASTSFTDPDTGGAIITDGVEQSPPYRILAIGDPATMESALNIPGGVLETLHQVGASGTVARRQDLTVSAVREVTSPTYAVPRTEN</sequence>
<reference evidence="5" key="1">
    <citation type="journal article" date="2019" name="Int. J. Syst. Evol. Microbiol.">
        <title>The Global Catalogue of Microorganisms (GCM) 10K type strain sequencing project: providing services to taxonomists for standard genome sequencing and annotation.</title>
        <authorList>
            <consortium name="The Broad Institute Genomics Platform"/>
            <consortium name="The Broad Institute Genome Sequencing Center for Infectious Disease"/>
            <person name="Wu L."/>
            <person name="Ma J."/>
        </authorList>
    </citation>
    <scope>NUCLEOTIDE SEQUENCE [LARGE SCALE GENOMIC DNA]</scope>
    <source>
        <strain evidence="5">JCM 16902</strain>
    </source>
</reference>
<keyword evidence="5" id="KW-1185">Reference proteome</keyword>
<dbReference type="Proteomes" id="UP001501074">
    <property type="component" value="Unassembled WGS sequence"/>
</dbReference>
<dbReference type="PANTHER" id="PTHR37313">
    <property type="entry name" value="UPF0749 PROTEIN RV1825"/>
    <property type="match status" value="1"/>
</dbReference>
<dbReference type="InterPro" id="IPR010273">
    <property type="entry name" value="DUF881"/>
</dbReference>
<evidence type="ECO:0000256" key="1">
    <source>
        <dbReference type="ARBA" id="ARBA00009108"/>
    </source>
</evidence>
<feature type="compositionally biased region" description="Low complexity" evidence="3">
    <location>
        <begin position="146"/>
        <end position="158"/>
    </location>
</feature>
<dbReference type="Gene3D" id="3.30.70.1880">
    <property type="entry name" value="Protein of unknown function DUF881"/>
    <property type="match status" value="1"/>
</dbReference>
<gene>
    <name evidence="4" type="ORF">GCM10022223_29020</name>
</gene>